<name>A0A9W3BAM6_BIOGL</name>
<reference evidence="2 3" key="1">
    <citation type="submission" date="2025-04" db="UniProtKB">
        <authorList>
            <consortium name="RefSeq"/>
        </authorList>
    </citation>
    <scope>IDENTIFICATION</scope>
</reference>
<dbReference type="RefSeq" id="XP_013081561.2">
    <property type="nucleotide sequence ID" value="XM_013226107.2"/>
</dbReference>
<dbReference type="AlphaFoldDB" id="A0A9W3BAM6"/>
<dbReference type="GeneID" id="106067008"/>
<evidence type="ECO:0000313" key="6">
    <source>
        <dbReference type="RefSeq" id="XP_055896535.1"/>
    </source>
</evidence>
<evidence type="ECO:0000313" key="2">
    <source>
        <dbReference type="RefSeq" id="XP_013081561.2"/>
    </source>
</evidence>
<dbReference type="RefSeq" id="XP_055896532.1">
    <property type="nucleotide sequence ID" value="XM_056040557.1"/>
</dbReference>
<gene>
    <name evidence="2 3 4 5 6" type="primary">LOC106067008</name>
</gene>
<dbReference type="OrthoDB" id="10038545at2759"/>
<evidence type="ECO:0000313" key="4">
    <source>
        <dbReference type="RefSeq" id="XP_055896532.1"/>
    </source>
</evidence>
<sequence>MVLPEYTLEDLYGGYETQSSEGGEADLHKHLTGCKKNPGHVKFIPVETFNLEHLPEGYHDHDLYDLIKAVADLTVRVDVRLTSEDRPEFWPDKNYAYPFYSIRGKDILRTGSGRVSHITEYKSCPCQKCLQSDEPNKVWWEVIVQTATHVVYDKAEASHTKFRLFYDRQDSPVITLGNVSVCDSYLKRDQCYLACVTCDADLGSKVYDIKTRLDVLWRKVHNKYKQTRDIHKLTFIVSHPHGCPKHISIGQWVEKYHVTNFVCKFSYTTSTCPGSSGAYVNIVGYDTCPYQPVHSGTLANNINYSGSGIII</sequence>
<dbReference type="RefSeq" id="XP_055896531.1">
    <property type="nucleotide sequence ID" value="XM_056040556.1"/>
</dbReference>
<evidence type="ECO:0000313" key="1">
    <source>
        <dbReference type="Proteomes" id="UP001165740"/>
    </source>
</evidence>
<protein>
    <submittedName>
        <fullName evidence="2 3">Uncharacterized protein LOC106067008</fullName>
    </submittedName>
</protein>
<evidence type="ECO:0000313" key="5">
    <source>
        <dbReference type="RefSeq" id="XP_055896534.1"/>
    </source>
</evidence>
<dbReference type="RefSeq" id="XP_055896534.1">
    <property type="nucleotide sequence ID" value="XM_056040559.1"/>
</dbReference>
<dbReference type="RefSeq" id="XP_055896535.1">
    <property type="nucleotide sequence ID" value="XM_056040560.1"/>
</dbReference>
<proteinExistence type="predicted"/>
<evidence type="ECO:0000313" key="3">
    <source>
        <dbReference type="RefSeq" id="XP_055896531.1"/>
    </source>
</evidence>
<dbReference type="Proteomes" id="UP001165740">
    <property type="component" value="Chromosome 9"/>
</dbReference>
<keyword evidence="1" id="KW-1185">Reference proteome</keyword>
<accession>A0A9W3BAM6</accession>
<organism evidence="1 4">
    <name type="scientific">Biomphalaria glabrata</name>
    <name type="common">Bloodfluke planorb</name>
    <name type="synonym">Freshwater snail</name>
    <dbReference type="NCBI Taxonomy" id="6526"/>
    <lineage>
        <taxon>Eukaryota</taxon>
        <taxon>Metazoa</taxon>
        <taxon>Spiralia</taxon>
        <taxon>Lophotrochozoa</taxon>
        <taxon>Mollusca</taxon>
        <taxon>Gastropoda</taxon>
        <taxon>Heterobranchia</taxon>
        <taxon>Euthyneura</taxon>
        <taxon>Panpulmonata</taxon>
        <taxon>Hygrophila</taxon>
        <taxon>Lymnaeoidea</taxon>
        <taxon>Planorbidae</taxon>
        <taxon>Biomphalaria</taxon>
    </lineage>
</organism>